<accession>A0A6J7WEV6</accession>
<feature type="compositionally biased region" description="Low complexity" evidence="1">
    <location>
        <begin position="189"/>
        <end position="202"/>
    </location>
</feature>
<protein>
    <submittedName>
        <fullName evidence="2">Uncharacterized protein</fullName>
    </submittedName>
</protein>
<gene>
    <name evidence="2" type="ORF">UFOVP192_27</name>
</gene>
<proteinExistence type="predicted"/>
<dbReference type="EMBL" id="LR798232">
    <property type="protein sequence ID" value="CAB5212525.1"/>
    <property type="molecule type" value="Genomic_DNA"/>
</dbReference>
<feature type="region of interest" description="Disordered" evidence="1">
    <location>
        <begin position="189"/>
        <end position="231"/>
    </location>
</feature>
<organism evidence="2">
    <name type="scientific">uncultured Caudovirales phage</name>
    <dbReference type="NCBI Taxonomy" id="2100421"/>
    <lineage>
        <taxon>Viruses</taxon>
        <taxon>Duplodnaviria</taxon>
        <taxon>Heunggongvirae</taxon>
        <taxon>Uroviricota</taxon>
        <taxon>Caudoviricetes</taxon>
        <taxon>Peduoviridae</taxon>
        <taxon>Maltschvirus</taxon>
        <taxon>Maltschvirus maltsch</taxon>
    </lineage>
</organism>
<sequence length="440" mass="46906">MPISTSGISVPQLGSTGGIDSSIYGNQQAPQGMSLRDLVSLSRENIALQKEKALLEPSIAAGKAQSETAQVGAQKAKLGLATDFADKMRQQQIALINNPIIVRAEQDPQFAAANKDKITQLVNQQAKAATELGLDPAKAAELNAPYLETVTQTNGQGLRQFLKTRMIAGLDQTAQANLNPAQFYQAAPEAPAAPAGSPAGGAVEPFSQPEKLSYPIPRAGEPRAQLPSEEGDRQFGEKARLGLTAMQQSYPAIRQNYDKLIDQTQKVAGDTIFGGAAGTAERALKAKIGTPEYQQLSKDLANAQIAQIKAEGGSLDTVAGQSLAAHANGSVTYDPAVLLDIARRNAANLENKNAQANGLRVASEKFGDANSKHFLSMWNKNANDNSVFEMKYIFSHAKTPEDGAAQIAKYIKESGFSEAKRKELATKYLNLQKLETTGTL</sequence>
<evidence type="ECO:0000256" key="1">
    <source>
        <dbReference type="SAM" id="MobiDB-lite"/>
    </source>
</evidence>
<evidence type="ECO:0000313" key="2">
    <source>
        <dbReference type="EMBL" id="CAB5212525.1"/>
    </source>
</evidence>
<reference evidence="2" key="1">
    <citation type="submission" date="2020-05" db="EMBL/GenBank/DDBJ databases">
        <authorList>
            <person name="Chiriac C."/>
            <person name="Salcher M."/>
            <person name="Ghai R."/>
            <person name="Kavagutti S V."/>
        </authorList>
    </citation>
    <scope>NUCLEOTIDE SEQUENCE</scope>
</reference>
<name>A0A6J7WEV6_9CAUD</name>